<dbReference type="STRING" id="645990.SAMN00120144_2748"/>
<dbReference type="InterPro" id="IPR007060">
    <property type="entry name" value="FtsL/DivIC"/>
</dbReference>
<dbReference type="Proteomes" id="UP000192266">
    <property type="component" value="Unassembled WGS sequence"/>
</dbReference>
<keyword evidence="1" id="KW-0812">Transmembrane</keyword>
<proteinExistence type="predicted"/>
<dbReference type="AlphaFoldDB" id="A0A1W1VTI2"/>
<protein>
    <recommendedName>
        <fullName evidence="4">Septum formation initiator</fullName>
    </recommendedName>
</protein>
<organism evidence="2 3">
    <name type="scientific">Hymenobacter roseosalivarius DSM 11622</name>
    <dbReference type="NCBI Taxonomy" id="645990"/>
    <lineage>
        <taxon>Bacteria</taxon>
        <taxon>Pseudomonadati</taxon>
        <taxon>Bacteroidota</taxon>
        <taxon>Cytophagia</taxon>
        <taxon>Cytophagales</taxon>
        <taxon>Hymenobacteraceae</taxon>
        <taxon>Hymenobacter</taxon>
    </lineage>
</organism>
<name>A0A1W1VTI2_9BACT</name>
<evidence type="ECO:0000256" key="1">
    <source>
        <dbReference type="SAM" id="Phobius"/>
    </source>
</evidence>
<keyword evidence="3" id="KW-1185">Reference proteome</keyword>
<reference evidence="2 3" key="1">
    <citation type="submission" date="2017-04" db="EMBL/GenBank/DDBJ databases">
        <authorList>
            <person name="Afonso C.L."/>
            <person name="Miller P.J."/>
            <person name="Scott M.A."/>
            <person name="Spackman E."/>
            <person name="Goraichik I."/>
            <person name="Dimitrov K.M."/>
            <person name="Suarez D.L."/>
            <person name="Swayne D.E."/>
        </authorList>
    </citation>
    <scope>NUCLEOTIDE SEQUENCE [LARGE SCALE GENOMIC DNA]</scope>
    <source>
        <strain evidence="2 3">DSM 11622</strain>
    </source>
</reference>
<sequence length="125" mass="15013">MLLERHRGFIGCGAVFSIFEPMSWSTFFTAVSRVVRSFYFLTGVSFMVWMCIFDANDLFKQYDMYEKWRELQTEREYYLTSIETVKKERAELLSSPELLEKFARERYIMKRPGEDVFILVPQVEE</sequence>
<accession>A0A1W1VTI2</accession>
<evidence type="ECO:0000313" key="2">
    <source>
        <dbReference type="EMBL" id="SMB96411.1"/>
    </source>
</evidence>
<feature type="transmembrane region" description="Helical" evidence="1">
    <location>
        <begin position="37"/>
        <end position="59"/>
    </location>
</feature>
<evidence type="ECO:0000313" key="3">
    <source>
        <dbReference type="Proteomes" id="UP000192266"/>
    </source>
</evidence>
<keyword evidence="1" id="KW-0472">Membrane</keyword>
<dbReference type="Pfam" id="PF04977">
    <property type="entry name" value="DivIC"/>
    <property type="match status" value="1"/>
</dbReference>
<dbReference type="EMBL" id="FWWW01000071">
    <property type="protein sequence ID" value="SMB96411.1"/>
    <property type="molecule type" value="Genomic_DNA"/>
</dbReference>
<feature type="transmembrane region" description="Helical" evidence="1">
    <location>
        <begin position="9"/>
        <end position="31"/>
    </location>
</feature>
<keyword evidence="1" id="KW-1133">Transmembrane helix</keyword>
<gene>
    <name evidence="2" type="ORF">SAMN00120144_2748</name>
</gene>
<evidence type="ECO:0008006" key="4">
    <source>
        <dbReference type="Google" id="ProtNLM"/>
    </source>
</evidence>